<proteinExistence type="predicted"/>
<dbReference type="Proteomes" id="UP000646484">
    <property type="component" value="Unassembled WGS sequence"/>
</dbReference>
<dbReference type="SUPFAM" id="SSF53474">
    <property type="entry name" value="alpha/beta-Hydrolases"/>
    <property type="match status" value="1"/>
</dbReference>
<evidence type="ECO:0000313" key="2">
    <source>
        <dbReference type="Proteomes" id="UP000646484"/>
    </source>
</evidence>
<evidence type="ECO:0000313" key="1">
    <source>
        <dbReference type="EMBL" id="MBC5620579.1"/>
    </source>
</evidence>
<gene>
    <name evidence="1" type="ORF">H8S64_05660</name>
</gene>
<sequence length="214" mass="24937">MRRQWITKKGGRCLTLFFCGWGMDERAVQHLTGTGDVLAFYDYRDIAGEEAPVTDGYDEIRAVAWSMGVWAAAVLLERWKLPVTRRVAINGTERPVDERYGILPKVYLLTERSMDERGRDKFFARMLAGREEMARFGANKPLRELHEQVEELRAIREQAMLIRPETRWDKAYVSAGDVIFPPESQRNWWDGRCETVSIEGGHYPFYVLDNWDEI</sequence>
<name>A0ABR7CY60_9BACT</name>
<dbReference type="Pfam" id="PF04301">
    <property type="entry name" value="BioG"/>
    <property type="match status" value="1"/>
</dbReference>
<dbReference type="InterPro" id="IPR029058">
    <property type="entry name" value="AB_hydrolase_fold"/>
</dbReference>
<dbReference type="EMBL" id="JACOOH010000002">
    <property type="protein sequence ID" value="MBC5620579.1"/>
    <property type="molecule type" value="Genomic_DNA"/>
</dbReference>
<dbReference type="InterPro" id="IPR007398">
    <property type="entry name" value="BioG"/>
</dbReference>
<keyword evidence="2" id="KW-1185">Reference proteome</keyword>
<dbReference type="RefSeq" id="WP_186975305.1">
    <property type="nucleotide sequence ID" value="NZ_JACOOH010000002.1"/>
</dbReference>
<reference evidence="1 2" key="1">
    <citation type="submission" date="2020-08" db="EMBL/GenBank/DDBJ databases">
        <title>Genome public.</title>
        <authorList>
            <person name="Liu C."/>
            <person name="Sun Q."/>
        </authorList>
    </citation>
    <scope>NUCLEOTIDE SEQUENCE [LARGE SCALE GENOMIC DNA]</scope>
    <source>
        <strain evidence="1 2">NSJ-56</strain>
    </source>
</reference>
<accession>A0ABR7CY60</accession>
<organism evidence="1 2">
    <name type="scientific">Butyricimonas hominis</name>
    <dbReference type="NCBI Taxonomy" id="2763032"/>
    <lineage>
        <taxon>Bacteria</taxon>
        <taxon>Pseudomonadati</taxon>
        <taxon>Bacteroidota</taxon>
        <taxon>Bacteroidia</taxon>
        <taxon>Bacteroidales</taxon>
        <taxon>Odoribacteraceae</taxon>
        <taxon>Butyricimonas</taxon>
    </lineage>
</organism>
<protein>
    <submittedName>
        <fullName evidence="1">DUF452 family protein</fullName>
    </submittedName>
</protein>
<comment type="caution">
    <text evidence="1">The sequence shown here is derived from an EMBL/GenBank/DDBJ whole genome shotgun (WGS) entry which is preliminary data.</text>
</comment>